<keyword evidence="2 3" id="KW-0349">Heme</keyword>
<dbReference type="AlphaFoldDB" id="A0A078GLA4"/>
<dbReference type="Gene3D" id="1.10.630.10">
    <property type="entry name" value="Cytochrome P450"/>
    <property type="match status" value="1"/>
</dbReference>
<dbReference type="Pfam" id="PF00067">
    <property type="entry name" value="p450"/>
    <property type="match status" value="2"/>
</dbReference>
<dbReference type="GO" id="GO:0005506">
    <property type="term" value="F:iron ion binding"/>
    <property type="evidence" value="ECO:0007669"/>
    <property type="project" value="InterPro"/>
</dbReference>
<dbReference type="PRINTS" id="PR00385">
    <property type="entry name" value="P450"/>
</dbReference>
<dbReference type="SUPFAM" id="SSF48264">
    <property type="entry name" value="Cytochrome P450"/>
    <property type="match status" value="1"/>
</dbReference>
<comment type="similarity">
    <text evidence="1 3">Belongs to the cytochrome P450 family.</text>
</comment>
<accession>A0A078GLA4</accession>
<evidence type="ECO:0000256" key="4">
    <source>
        <dbReference type="SAM" id="Phobius"/>
    </source>
</evidence>
<dbReference type="InterPro" id="IPR002401">
    <property type="entry name" value="Cyt_P450_E_grp-I"/>
</dbReference>
<dbReference type="InterPro" id="IPR036396">
    <property type="entry name" value="Cyt_P450_sf"/>
</dbReference>
<reference evidence="5 6" key="1">
    <citation type="journal article" date="2014" name="Science">
        <title>Plant genetics. Early allopolyploid evolution in the post-Neolithic Brassica napus oilseed genome.</title>
        <authorList>
            <person name="Chalhoub B."/>
            <person name="Denoeud F."/>
            <person name="Liu S."/>
            <person name="Parkin I.A."/>
            <person name="Tang H."/>
            <person name="Wang X."/>
            <person name="Chiquet J."/>
            <person name="Belcram H."/>
            <person name="Tong C."/>
            <person name="Samans B."/>
            <person name="Correa M."/>
            <person name="Da Silva C."/>
            <person name="Just J."/>
            <person name="Falentin C."/>
            <person name="Koh C.S."/>
            <person name="Le Clainche I."/>
            <person name="Bernard M."/>
            <person name="Bento P."/>
            <person name="Noel B."/>
            <person name="Labadie K."/>
            <person name="Alberti A."/>
            <person name="Charles M."/>
            <person name="Arnaud D."/>
            <person name="Guo H."/>
            <person name="Daviaud C."/>
            <person name="Alamery S."/>
            <person name="Jabbari K."/>
            <person name="Zhao M."/>
            <person name="Edger P.P."/>
            <person name="Chelaifa H."/>
            <person name="Tack D."/>
            <person name="Lassalle G."/>
            <person name="Mestiri I."/>
            <person name="Schnel N."/>
            <person name="Le Paslier M.C."/>
            <person name="Fan G."/>
            <person name="Renault V."/>
            <person name="Bayer P.E."/>
            <person name="Golicz A.A."/>
            <person name="Manoli S."/>
            <person name="Lee T.H."/>
            <person name="Thi V.H."/>
            <person name="Chalabi S."/>
            <person name="Hu Q."/>
            <person name="Fan C."/>
            <person name="Tollenaere R."/>
            <person name="Lu Y."/>
            <person name="Battail C."/>
            <person name="Shen J."/>
            <person name="Sidebottom C.H."/>
            <person name="Wang X."/>
            <person name="Canaguier A."/>
            <person name="Chauveau A."/>
            <person name="Berard A."/>
            <person name="Deniot G."/>
            <person name="Guan M."/>
            <person name="Liu Z."/>
            <person name="Sun F."/>
            <person name="Lim Y.P."/>
            <person name="Lyons E."/>
            <person name="Town C.D."/>
            <person name="Bancroft I."/>
            <person name="Wang X."/>
            <person name="Meng J."/>
            <person name="Ma J."/>
            <person name="Pires J.C."/>
            <person name="King G.J."/>
            <person name="Brunel D."/>
            <person name="Delourme R."/>
            <person name="Renard M."/>
            <person name="Aury J.M."/>
            <person name="Adams K.L."/>
            <person name="Batley J."/>
            <person name="Snowdon R.J."/>
            <person name="Tost J."/>
            <person name="Edwards D."/>
            <person name="Zhou Y."/>
            <person name="Hua W."/>
            <person name="Sharpe A.G."/>
            <person name="Paterson A.H."/>
            <person name="Guan C."/>
            <person name="Wincker P."/>
        </authorList>
    </citation>
    <scope>NUCLEOTIDE SEQUENCE [LARGE SCALE GENOMIC DNA]</scope>
    <source>
        <strain evidence="6">cv. Darmor-bzh</strain>
    </source>
</reference>
<dbReference type="PaxDb" id="3708-A0A078GLA4"/>
<dbReference type="PRINTS" id="PR00463">
    <property type="entry name" value="EP450I"/>
</dbReference>
<keyword evidence="3" id="KW-0560">Oxidoreductase</keyword>
<dbReference type="GO" id="GO:0016705">
    <property type="term" value="F:oxidoreductase activity, acting on paired donors, with incorporation or reduction of molecular oxygen"/>
    <property type="evidence" value="ECO:0007669"/>
    <property type="project" value="InterPro"/>
</dbReference>
<dbReference type="InterPro" id="IPR001128">
    <property type="entry name" value="Cyt_P450"/>
</dbReference>
<gene>
    <name evidence="5" type="primary">BnaC04g50300D</name>
    <name evidence="5" type="ORF">GSBRNA2T00037317001</name>
</gene>
<keyword evidence="6" id="KW-1185">Reference proteome</keyword>
<evidence type="ECO:0000256" key="1">
    <source>
        <dbReference type="ARBA" id="ARBA00010617"/>
    </source>
</evidence>
<dbReference type="PROSITE" id="PS00086">
    <property type="entry name" value="CYTOCHROME_P450"/>
    <property type="match status" value="1"/>
</dbReference>
<dbReference type="GO" id="GO:0020037">
    <property type="term" value="F:heme binding"/>
    <property type="evidence" value="ECO:0007669"/>
    <property type="project" value="InterPro"/>
</dbReference>
<keyword evidence="4" id="KW-1133">Transmembrane helix</keyword>
<keyword evidence="2 3" id="KW-0479">Metal-binding</keyword>
<keyword evidence="3" id="KW-0503">Monooxygenase</keyword>
<evidence type="ECO:0000313" key="5">
    <source>
        <dbReference type="EMBL" id="CDY27375.1"/>
    </source>
</evidence>
<dbReference type="PANTHER" id="PTHR47950:SF22">
    <property type="entry name" value="CYTOCHROME P450 76C1-RELATED"/>
    <property type="match status" value="1"/>
</dbReference>
<comment type="cofactor">
    <cofactor evidence="2">
        <name>heme</name>
        <dbReference type="ChEBI" id="CHEBI:30413"/>
    </cofactor>
</comment>
<keyword evidence="4" id="KW-0472">Membrane</keyword>
<name>A0A078GLA4_BRANA</name>
<dbReference type="OMA" id="FIRIVTS"/>
<dbReference type="Gramene" id="CDY27375">
    <property type="protein sequence ID" value="CDY27375"/>
    <property type="gene ID" value="GSBRNA2T00037317001"/>
</dbReference>
<dbReference type="FunFam" id="1.10.630.10:FF:000163">
    <property type="entry name" value="Geraniol 8-hydroxylase"/>
    <property type="match status" value="1"/>
</dbReference>
<keyword evidence="2 3" id="KW-0408">Iron</keyword>
<evidence type="ECO:0000256" key="2">
    <source>
        <dbReference type="PIRSR" id="PIRSR602401-1"/>
    </source>
</evidence>
<dbReference type="STRING" id="3708.A0A078GLA4"/>
<evidence type="ECO:0000313" key="6">
    <source>
        <dbReference type="Proteomes" id="UP000028999"/>
    </source>
</evidence>
<keyword evidence="4" id="KW-0812">Transmembrane</keyword>
<dbReference type="GO" id="GO:0004497">
    <property type="term" value="F:monooxygenase activity"/>
    <property type="evidence" value="ECO:0007669"/>
    <property type="project" value="UniProtKB-KW"/>
</dbReference>
<organism evidence="5 6">
    <name type="scientific">Brassica napus</name>
    <name type="common">Rape</name>
    <dbReference type="NCBI Taxonomy" id="3708"/>
    <lineage>
        <taxon>Eukaryota</taxon>
        <taxon>Viridiplantae</taxon>
        <taxon>Streptophyta</taxon>
        <taxon>Embryophyta</taxon>
        <taxon>Tracheophyta</taxon>
        <taxon>Spermatophyta</taxon>
        <taxon>Magnoliopsida</taxon>
        <taxon>eudicotyledons</taxon>
        <taxon>Gunneridae</taxon>
        <taxon>Pentapetalae</taxon>
        <taxon>rosids</taxon>
        <taxon>malvids</taxon>
        <taxon>Brassicales</taxon>
        <taxon>Brassicaceae</taxon>
        <taxon>Brassiceae</taxon>
        <taxon>Brassica</taxon>
    </lineage>
</organism>
<proteinExistence type="inferred from homology"/>
<sequence length="437" mass="48782">MELVSENLVLPFCLILSCFFIFITVRIQWNSTGSAMLPPGPPRLPIIGNIHQVGKLPHRSFSDLSRTYGPIMRLKFGRLNTVIITSSEAAREVLRTHDHILSGRMSPNAVRSINHHKVSVAWIHPSSARWRLLRKLSVTHLFSPQRIEATKALRMKKVQELVNYGSGKSNGFHDSIIGVMEAAGSPDLANFFPFLGALDLQAEKSLRKNPKEASTSDFLDALLDEAEPDNNDIEHLLLDMFVAGTDTSSSTLEWAMAELLANPITMAKAQAEIERMIGQDGLVQEPNISEFPYLQAVLKETLRLHPPVPLLLPRKAETDVEIFGYLVPKNAQVLVNVWAIGRDPDVWENPAQFEPERFLGKETDVKGKDYELTPFGAGRRICPGLPLAVNMVSLMLVSLLYSFDWKLPNTIDMDETFGISLHKANSLNAVPVKTNRH</sequence>
<feature type="transmembrane region" description="Helical" evidence="4">
    <location>
        <begin position="7"/>
        <end position="29"/>
    </location>
</feature>
<evidence type="ECO:0000256" key="3">
    <source>
        <dbReference type="RuleBase" id="RU000461"/>
    </source>
</evidence>
<feature type="binding site" description="axial binding residue" evidence="2">
    <location>
        <position position="382"/>
    </location>
    <ligand>
        <name>heme</name>
        <dbReference type="ChEBI" id="CHEBI:30413"/>
    </ligand>
    <ligandPart>
        <name>Fe</name>
        <dbReference type="ChEBI" id="CHEBI:18248"/>
    </ligandPart>
</feature>
<dbReference type="Proteomes" id="UP000028999">
    <property type="component" value="Unassembled WGS sequence"/>
</dbReference>
<dbReference type="EMBL" id="LK032203">
    <property type="protein sequence ID" value="CDY27375.1"/>
    <property type="molecule type" value="Genomic_DNA"/>
</dbReference>
<protein>
    <submittedName>
        <fullName evidence="5">BnaC04g50300D protein</fullName>
    </submittedName>
</protein>
<dbReference type="PANTHER" id="PTHR47950">
    <property type="entry name" value="CYTOCHROME P450, FAMILY 76, SUBFAMILY C, POLYPEPTIDE 5-RELATED"/>
    <property type="match status" value="1"/>
</dbReference>
<dbReference type="InterPro" id="IPR017972">
    <property type="entry name" value="Cyt_P450_CS"/>
</dbReference>